<feature type="non-terminal residue" evidence="2">
    <location>
        <position position="128"/>
    </location>
</feature>
<evidence type="ECO:0000259" key="1">
    <source>
        <dbReference type="Pfam" id="PF00583"/>
    </source>
</evidence>
<dbReference type="CDD" id="cd04301">
    <property type="entry name" value="NAT_SF"/>
    <property type="match status" value="1"/>
</dbReference>
<dbReference type="GO" id="GO:0016747">
    <property type="term" value="F:acyltransferase activity, transferring groups other than amino-acyl groups"/>
    <property type="evidence" value="ECO:0007669"/>
    <property type="project" value="InterPro"/>
</dbReference>
<dbReference type="Gene3D" id="3.40.630.30">
    <property type="match status" value="1"/>
</dbReference>
<reference evidence="2" key="1">
    <citation type="submission" date="2013-07" db="EMBL/GenBank/DDBJ databases">
        <title>Midgut Transcriptome Profiling of Anoplphora glabripennis, a Lignocellulose Degrading, Wood-Boring Cerambycid.</title>
        <authorList>
            <person name="Scully E.D."/>
            <person name="Hoover K."/>
            <person name="Carlson J.E."/>
            <person name="Tien M."/>
            <person name="Geib S.M."/>
        </authorList>
    </citation>
    <scope>NUCLEOTIDE SEQUENCE</scope>
</reference>
<dbReference type="EMBL" id="GALX01000976">
    <property type="protein sequence ID" value="JAB67490.1"/>
    <property type="molecule type" value="Transcribed_RNA"/>
</dbReference>
<protein>
    <recommendedName>
        <fullName evidence="1">N-acetyltransferase domain-containing protein</fullName>
    </recommendedName>
</protein>
<dbReference type="Pfam" id="PF00583">
    <property type="entry name" value="Acetyltransf_1"/>
    <property type="match status" value="1"/>
</dbReference>
<dbReference type="SUPFAM" id="SSF55729">
    <property type="entry name" value="Acyl-CoA N-acyltransferases (Nat)"/>
    <property type="match status" value="1"/>
</dbReference>
<name>V5GBI7_ANOGL</name>
<evidence type="ECO:0000313" key="2">
    <source>
        <dbReference type="EMBL" id="JAB67490.1"/>
    </source>
</evidence>
<proteinExistence type="predicted"/>
<feature type="domain" description="N-acetyltransferase" evidence="1">
    <location>
        <begin position="25"/>
        <end position="113"/>
    </location>
</feature>
<dbReference type="InterPro" id="IPR000182">
    <property type="entry name" value="GNAT_dom"/>
</dbReference>
<sequence length="128" mass="14867">MIIKFFHGEKALCAIKKLNIFDIVIEQWYGDKGPTCYILCDSNNKPLSFALLSKMDFDPLNKHSNPKTLNYIYTLMGHRGKGYATMLIEHVKERNHFSTFCSNKASEKLFTKCNCINYGEMYGNTMYR</sequence>
<accession>V5GBI7</accession>
<dbReference type="InterPro" id="IPR016181">
    <property type="entry name" value="Acyl_CoA_acyltransferase"/>
</dbReference>
<organism evidence="2">
    <name type="scientific">Anoplophora glabripennis</name>
    <name type="common">Asian longhorn beetle</name>
    <name type="synonym">Anoplophora nobilis</name>
    <dbReference type="NCBI Taxonomy" id="217634"/>
    <lineage>
        <taxon>Eukaryota</taxon>
        <taxon>Metazoa</taxon>
        <taxon>Ecdysozoa</taxon>
        <taxon>Arthropoda</taxon>
        <taxon>Hexapoda</taxon>
        <taxon>Insecta</taxon>
        <taxon>Pterygota</taxon>
        <taxon>Neoptera</taxon>
        <taxon>Endopterygota</taxon>
        <taxon>Coleoptera</taxon>
        <taxon>Polyphaga</taxon>
        <taxon>Cucujiformia</taxon>
        <taxon>Chrysomeloidea</taxon>
        <taxon>Cerambycidae</taxon>
        <taxon>Lamiinae</taxon>
        <taxon>Lamiini</taxon>
        <taxon>Anoplophora</taxon>
    </lineage>
</organism>
<dbReference type="AlphaFoldDB" id="V5GBI7"/>